<reference evidence="1 2" key="1">
    <citation type="submission" date="2019-07" db="EMBL/GenBank/DDBJ databases">
        <title>WGS assembly of Gossypium tomentosum.</title>
        <authorList>
            <person name="Chen Z.J."/>
            <person name="Sreedasyam A."/>
            <person name="Ando A."/>
            <person name="Song Q."/>
            <person name="De L."/>
            <person name="Hulse-Kemp A."/>
            <person name="Ding M."/>
            <person name="Ye W."/>
            <person name="Kirkbride R."/>
            <person name="Jenkins J."/>
            <person name="Plott C."/>
            <person name="Lovell J."/>
            <person name="Lin Y.-M."/>
            <person name="Vaughn R."/>
            <person name="Liu B."/>
            <person name="Li W."/>
            <person name="Simpson S."/>
            <person name="Scheffler B."/>
            <person name="Saski C."/>
            <person name="Grover C."/>
            <person name="Hu G."/>
            <person name="Conover J."/>
            <person name="Carlson J."/>
            <person name="Shu S."/>
            <person name="Boston L."/>
            <person name="Williams M."/>
            <person name="Peterson D."/>
            <person name="Mcgee K."/>
            <person name="Jones D."/>
            <person name="Wendel J."/>
            <person name="Stelly D."/>
            <person name="Grimwood J."/>
            <person name="Schmutz J."/>
        </authorList>
    </citation>
    <scope>NUCLEOTIDE SEQUENCE [LARGE SCALE GENOMIC DNA]</scope>
    <source>
        <strain evidence="1">7179.01</strain>
    </source>
</reference>
<accession>A0A5C7J3F4</accession>
<dbReference type="EMBL" id="ML696908">
    <property type="protein sequence ID" value="TXG75186.1"/>
    <property type="molecule type" value="Genomic_DNA"/>
</dbReference>
<evidence type="ECO:0000313" key="1">
    <source>
        <dbReference type="EMBL" id="TXG75186.1"/>
    </source>
</evidence>
<organism evidence="1 2">
    <name type="scientific">Gossypium tomentosum</name>
    <name type="common">Hawaiian cotton</name>
    <name type="synonym">Gossypium sandvicense</name>
    <dbReference type="NCBI Taxonomy" id="34277"/>
    <lineage>
        <taxon>Eukaryota</taxon>
        <taxon>Viridiplantae</taxon>
        <taxon>Streptophyta</taxon>
        <taxon>Embryophyta</taxon>
        <taxon>Tracheophyta</taxon>
        <taxon>Spermatophyta</taxon>
        <taxon>Magnoliopsida</taxon>
        <taxon>eudicotyledons</taxon>
        <taxon>Gunneridae</taxon>
        <taxon>Pentapetalae</taxon>
        <taxon>rosids</taxon>
        <taxon>malvids</taxon>
        <taxon>Malvales</taxon>
        <taxon>Malvaceae</taxon>
        <taxon>Malvoideae</taxon>
        <taxon>Gossypium</taxon>
    </lineage>
</organism>
<name>A0A5C7J3F4_GOSTO</name>
<dbReference type="SUPFAM" id="SSF51126">
    <property type="entry name" value="Pectin lyase-like"/>
    <property type="match status" value="1"/>
</dbReference>
<sequence length="53" mass="6135">MIQDITTKDSKQFQANVLGCKNITFEHFTVSAPDKSPKHRWDSHWEIGWGQCS</sequence>
<dbReference type="InterPro" id="IPR011050">
    <property type="entry name" value="Pectin_lyase_fold/virulence"/>
</dbReference>
<dbReference type="Proteomes" id="UP000322667">
    <property type="component" value="Unassembled WGS sequence"/>
</dbReference>
<protein>
    <submittedName>
        <fullName evidence="1">Uncharacterized protein</fullName>
    </submittedName>
</protein>
<dbReference type="Gene3D" id="2.160.20.10">
    <property type="entry name" value="Single-stranded right-handed beta-helix, Pectin lyase-like"/>
    <property type="match status" value="1"/>
</dbReference>
<proteinExistence type="predicted"/>
<evidence type="ECO:0000313" key="2">
    <source>
        <dbReference type="Proteomes" id="UP000322667"/>
    </source>
</evidence>
<keyword evidence="2" id="KW-1185">Reference proteome</keyword>
<dbReference type="AlphaFoldDB" id="A0A5C7J3F4"/>
<dbReference type="InterPro" id="IPR012334">
    <property type="entry name" value="Pectin_lyas_fold"/>
</dbReference>
<gene>
    <name evidence="1" type="ORF">ES332_1Z007900v1</name>
</gene>